<organism evidence="2 3">
    <name type="scientific">Clostridium bornimense</name>
    <dbReference type="NCBI Taxonomy" id="1216932"/>
    <lineage>
        <taxon>Bacteria</taxon>
        <taxon>Bacillati</taxon>
        <taxon>Bacillota</taxon>
        <taxon>Clostridia</taxon>
        <taxon>Eubacteriales</taxon>
        <taxon>Clostridiaceae</taxon>
        <taxon>Clostridium</taxon>
    </lineage>
</organism>
<name>W6S2X1_9CLOT</name>
<gene>
    <name evidence="2" type="ORF">CM240_1493</name>
</gene>
<dbReference type="EMBL" id="HG917868">
    <property type="protein sequence ID" value="CDM68652.1"/>
    <property type="molecule type" value="Genomic_DNA"/>
</dbReference>
<dbReference type="RefSeq" id="WP_044037895.1">
    <property type="nucleotide sequence ID" value="NZ_HG917868.1"/>
</dbReference>
<reference evidence="2 3" key="1">
    <citation type="submission" date="2013-11" db="EMBL/GenBank/DDBJ databases">
        <title>Complete genome sequence of Clostridum sp. M2/40.</title>
        <authorList>
            <person name="Wibberg D."/>
            <person name="Puehler A."/>
            <person name="Schlueter A."/>
        </authorList>
    </citation>
    <scope>NUCLEOTIDE SEQUENCE [LARGE SCALE GENOMIC DNA]</scope>
    <source>
        <strain evidence="3">M2/40</strain>
    </source>
</reference>
<dbReference type="GO" id="GO:0019239">
    <property type="term" value="F:deaminase activity"/>
    <property type="evidence" value="ECO:0007669"/>
    <property type="project" value="TreeGrafter"/>
</dbReference>
<dbReference type="KEGG" id="clt:CM240_1493"/>
<dbReference type="CDD" id="cd00448">
    <property type="entry name" value="YjgF_YER057c_UK114_family"/>
    <property type="match status" value="1"/>
</dbReference>
<dbReference type="GO" id="GO:0005829">
    <property type="term" value="C:cytosol"/>
    <property type="evidence" value="ECO:0007669"/>
    <property type="project" value="TreeGrafter"/>
</dbReference>
<dbReference type="InterPro" id="IPR035959">
    <property type="entry name" value="RutC-like_sf"/>
</dbReference>
<accession>W6S2X1</accession>
<dbReference type="STRING" id="1216932.CM240_1493"/>
<dbReference type="PANTHER" id="PTHR11803">
    <property type="entry name" value="2-IMINOBUTANOATE/2-IMINOPROPANOATE DEAMINASE RIDA"/>
    <property type="match status" value="1"/>
</dbReference>
<dbReference type="NCBIfam" id="TIGR00004">
    <property type="entry name" value="Rid family detoxifying hydrolase"/>
    <property type="match status" value="1"/>
</dbReference>
<comment type="similarity">
    <text evidence="1">Belongs to the RutC family.</text>
</comment>
<proteinExistence type="inferred from homology"/>
<dbReference type="Gene3D" id="3.30.1330.40">
    <property type="entry name" value="RutC-like"/>
    <property type="match status" value="1"/>
</dbReference>
<evidence type="ECO:0000313" key="3">
    <source>
        <dbReference type="Proteomes" id="UP000019426"/>
    </source>
</evidence>
<dbReference type="AlphaFoldDB" id="W6S2X1"/>
<evidence type="ECO:0000313" key="2">
    <source>
        <dbReference type="EMBL" id="CDM68652.1"/>
    </source>
</evidence>
<dbReference type="InterPro" id="IPR006175">
    <property type="entry name" value="YjgF/YER057c/UK114"/>
</dbReference>
<dbReference type="InterPro" id="IPR006056">
    <property type="entry name" value="RidA"/>
</dbReference>
<dbReference type="PATRIC" id="fig|1216932.3.peg.1486"/>
<dbReference type="Pfam" id="PF01042">
    <property type="entry name" value="Ribonuc_L-PSP"/>
    <property type="match status" value="1"/>
</dbReference>
<dbReference type="FunFam" id="3.30.1330.40:FF:000001">
    <property type="entry name" value="L-PSP family endoribonuclease"/>
    <property type="match status" value="1"/>
</dbReference>
<dbReference type="eggNOG" id="COG0251">
    <property type="taxonomic scope" value="Bacteria"/>
</dbReference>
<dbReference type="Proteomes" id="UP000019426">
    <property type="component" value="Chromosome M2/40_rep1"/>
</dbReference>
<sequence length="128" mass="14153">MEKEIISTINAPAAIGPYSQAIRVGNLVFTSGQLPLIPSTGELVKYDIKKATVQCLENIKAILDEAGTSFDKVVKTMVFLRDMEDFEDMNEIYSKYFAVKQPARSCVQVAKLPKNAPIEIEVIALVTE</sequence>
<dbReference type="OrthoDB" id="9803101at2"/>
<dbReference type="PROSITE" id="PS01094">
    <property type="entry name" value="UPF0076"/>
    <property type="match status" value="1"/>
</dbReference>
<dbReference type="SUPFAM" id="SSF55298">
    <property type="entry name" value="YjgF-like"/>
    <property type="match status" value="1"/>
</dbReference>
<keyword evidence="3" id="KW-1185">Reference proteome</keyword>
<protein>
    <submittedName>
        <fullName evidence="2">Endoribonuclease L-PSP</fullName>
    </submittedName>
</protein>
<dbReference type="InterPro" id="IPR019897">
    <property type="entry name" value="RidA_CS"/>
</dbReference>
<evidence type="ECO:0000256" key="1">
    <source>
        <dbReference type="ARBA" id="ARBA00010552"/>
    </source>
</evidence>
<dbReference type="PANTHER" id="PTHR11803:SF39">
    <property type="entry name" value="2-IMINOBUTANOATE_2-IMINOPROPANOATE DEAMINASE"/>
    <property type="match status" value="1"/>
</dbReference>
<dbReference type="HOGENOM" id="CLU_100715_7_3_9"/>